<dbReference type="InterPro" id="IPR023393">
    <property type="entry name" value="START-like_dom_sf"/>
</dbReference>
<feature type="chain" id="PRO_5009174526" description="START domain-containing protein" evidence="1">
    <location>
        <begin position="27"/>
        <end position="225"/>
    </location>
</feature>
<dbReference type="SUPFAM" id="SSF55961">
    <property type="entry name" value="Bet v1-like"/>
    <property type="match status" value="1"/>
</dbReference>
<dbReference type="GO" id="GO:0008289">
    <property type="term" value="F:lipid binding"/>
    <property type="evidence" value="ECO:0007669"/>
    <property type="project" value="InterPro"/>
</dbReference>
<evidence type="ECO:0000259" key="2">
    <source>
        <dbReference type="PROSITE" id="PS50848"/>
    </source>
</evidence>
<comment type="caution">
    <text evidence="3">The sequence shown here is derived from an EMBL/GenBank/DDBJ whole genome shotgun (WGS) entry which is preliminary data.</text>
</comment>
<evidence type="ECO:0000313" key="3">
    <source>
        <dbReference type="EMBL" id="OEF23704.1"/>
    </source>
</evidence>
<dbReference type="AlphaFoldDB" id="A0A1E5E016"/>
<proteinExistence type="predicted"/>
<dbReference type="InterPro" id="IPR028347">
    <property type="entry name" value="START_dom_prot"/>
</dbReference>
<dbReference type="Gene3D" id="3.30.530.20">
    <property type="match status" value="1"/>
</dbReference>
<dbReference type="eggNOG" id="ENOG5032SB6">
    <property type="taxonomic scope" value="Bacteria"/>
</dbReference>
<feature type="domain" description="START" evidence="2">
    <location>
        <begin position="31"/>
        <end position="209"/>
    </location>
</feature>
<dbReference type="PANTHER" id="PTHR19308">
    <property type="entry name" value="PHOSPHATIDYLCHOLINE TRANSFER PROTEIN"/>
    <property type="match status" value="1"/>
</dbReference>
<organism evidence="3 4">
    <name type="scientific">Vibrio rumoiensis 1S-45</name>
    <dbReference type="NCBI Taxonomy" id="1188252"/>
    <lineage>
        <taxon>Bacteria</taxon>
        <taxon>Pseudomonadati</taxon>
        <taxon>Pseudomonadota</taxon>
        <taxon>Gammaproteobacteria</taxon>
        <taxon>Vibrionales</taxon>
        <taxon>Vibrionaceae</taxon>
        <taxon>Vibrio</taxon>
    </lineage>
</organism>
<dbReference type="InterPro" id="IPR051213">
    <property type="entry name" value="START_lipid_transfer"/>
</dbReference>
<protein>
    <recommendedName>
        <fullName evidence="2">START domain-containing protein</fullName>
    </recommendedName>
</protein>
<feature type="signal peptide" evidence="1">
    <location>
        <begin position="1"/>
        <end position="26"/>
    </location>
</feature>
<dbReference type="STRING" id="1188252.A1QC_11395"/>
<keyword evidence="4" id="KW-1185">Reference proteome</keyword>
<dbReference type="GO" id="GO:0005737">
    <property type="term" value="C:cytoplasm"/>
    <property type="evidence" value="ECO:0007669"/>
    <property type="project" value="UniProtKB-ARBA"/>
</dbReference>
<reference evidence="3 4" key="1">
    <citation type="journal article" date="2012" name="Science">
        <title>Ecological populations of bacteria act as socially cohesive units of antibiotic production and resistance.</title>
        <authorList>
            <person name="Cordero O.X."/>
            <person name="Wildschutte H."/>
            <person name="Kirkup B."/>
            <person name="Proehl S."/>
            <person name="Ngo L."/>
            <person name="Hussain F."/>
            <person name="Le Roux F."/>
            <person name="Mincer T."/>
            <person name="Polz M.F."/>
        </authorList>
    </citation>
    <scope>NUCLEOTIDE SEQUENCE [LARGE SCALE GENOMIC DNA]</scope>
    <source>
        <strain evidence="3 4">1S-45</strain>
    </source>
</reference>
<evidence type="ECO:0000256" key="1">
    <source>
        <dbReference type="SAM" id="SignalP"/>
    </source>
</evidence>
<dbReference type="PIRSF" id="PIRSF039033">
    <property type="entry name" value="START_dom"/>
    <property type="match status" value="1"/>
</dbReference>
<dbReference type="CDD" id="cd08876">
    <property type="entry name" value="START_1"/>
    <property type="match status" value="1"/>
</dbReference>
<dbReference type="EMBL" id="AJYK02000086">
    <property type="protein sequence ID" value="OEF23704.1"/>
    <property type="molecule type" value="Genomic_DNA"/>
</dbReference>
<dbReference type="Proteomes" id="UP000094070">
    <property type="component" value="Unassembled WGS sequence"/>
</dbReference>
<dbReference type="InterPro" id="IPR002913">
    <property type="entry name" value="START_lipid-bd_dom"/>
</dbReference>
<keyword evidence="1" id="KW-0732">Signal</keyword>
<gene>
    <name evidence="3" type="ORF">A1QC_11395</name>
</gene>
<accession>A0A1E5E016</accession>
<sequence length="225" mass="26166">MGKRLLMRYRLFIVAMPLLCSFSVLAEIEPWQPYKQESGIFISQREHDNGLVEIRATTEISTSLSSFLFLLQDVDRAPQWLDGIEKTQVLQQITPDKNIVYTLFRAPWPVKDRDMVTFSQFYQTSSNQFAIEIKSDDAYLPNQDGRIRIRDVNAMWILTKLDNGKTKIDYEAYADPGGILPTWLVNDLARKGALKTFQNLKQILPEYQKKQHPDLLMEEEFKVSK</sequence>
<evidence type="ECO:0000313" key="4">
    <source>
        <dbReference type="Proteomes" id="UP000094070"/>
    </source>
</evidence>
<dbReference type="PANTHER" id="PTHR19308:SF14">
    <property type="entry name" value="START DOMAIN-CONTAINING PROTEIN"/>
    <property type="match status" value="1"/>
</dbReference>
<dbReference type="Pfam" id="PF01852">
    <property type="entry name" value="START"/>
    <property type="match status" value="1"/>
</dbReference>
<name>A0A1E5E016_9VIBR</name>
<dbReference type="PROSITE" id="PS50848">
    <property type="entry name" value="START"/>
    <property type="match status" value="1"/>
</dbReference>
<dbReference type="RefSeq" id="WP_017025822.1">
    <property type="nucleotide sequence ID" value="NZ_AJYK02000086.1"/>
</dbReference>